<organism evidence="1">
    <name type="scientific">bioreactor metagenome</name>
    <dbReference type="NCBI Taxonomy" id="1076179"/>
    <lineage>
        <taxon>unclassified sequences</taxon>
        <taxon>metagenomes</taxon>
        <taxon>ecological metagenomes</taxon>
    </lineage>
</organism>
<sequence>MMNAIKVYALGTYHGGTISAAEAAEEGINTDGLKLASLEDCKAQIAEGDIGNAYGGPIEVTEGFFEFDFDSLAYEPIRK</sequence>
<evidence type="ECO:0000313" key="1">
    <source>
        <dbReference type="EMBL" id="MPN31797.1"/>
    </source>
</evidence>
<protein>
    <submittedName>
        <fullName evidence="1">Uncharacterized protein</fullName>
    </submittedName>
</protein>
<name>A0A645GYH3_9ZZZZ</name>
<gene>
    <name evidence="1" type="ORF">SDC9_179272</name>
</gene>
<dbReference type="EMBL" id="VSSQ01083487">
    <property type="protein sequence ID" value="MPN31797.1"/>
    <property type="molecule type" value="Genomic_DNA"/>
</dbReference>
<comment type="caution">
    <text evidence="1">The sequence shown here is derived from an EMBL/GenBank/DDBJ whole genome shotgun (WGS) entry which is preliminary data.</text>
</comment>
<accession>A0A645GYH3</accession>
<dbReference type="AlphaFoldDB" id="A0A645GYH3"/>
<proteinExistence type="predicted"/>
<reference evidence="1" key="1">
    <citation type="submission" date="2019-08" db="EMBL/GenBank/DDBJ databases">
        <authorList>
            <person name="Kucharzyk K."/>
            <person name="Murdoch R.W."/>
            <person name="Higgins S."/>
            <person name="Loffler F."/>
        </authorList>
    </citation>
    <scope>NUCLEOTIDE SEQUENCE</scope>
</reference>